<dbReference type="GeneID" id="112044657"/>
<comment type="subcellular location">
    <subcellularLocation>
        <location evidence="8">Secreted</location>
    </subcellularLocation>
</comment>
<keyword evidence="5" id="KW-1015">Disulfide bond</keyword>
<accession>A0A6J1MLC3</accession>
<keyword evidence="3 7" id="KW-0378">Hydrolase</keyword>
<dbReference type="Gene3D" id="2.40.10.10">
    <property type="entry name" value="Trypsin-like serine proteases"/>
    <property type="match status" value="2"/>
</dbReference>
<dbReference type="EC" id="3.4.21.-" evidence="7"/>
<dbReference type="InterPro" id="IPR001254">
    <property type="entry name" value="Trypsin_dom"/>
</dbReference>
<dbReference type="Gene3D" id="3.30.1640.30">
    <property type="match status" value="1"/>
</dbReference>
<dbReference type="GO" id="GO:0005576">
    <property type="term" value="C:extracellular region"/>
    <property type="evidence" value="ECO:0007669"/>
    <property type="project" value="UniProtKB-SubCell"/>
</dbReference>
<dbReference type="InterPro" id="IPR018114">
    <property type="entry name" value="TRYPSIN_HIS"/>
</dbReference>
<evidence type="ECO:0000256" key="3">
    <source>
        <dbReference type="ARBA" id="ARBA00022801"/>
    </source>
</evidence>
<dbReference type="Pfam" id="PF12032">
    <property type="entry name" value="CLIP"/>
    <property type="match status" value="1"/>
</dbReference>
<dbReference type="InterPro" id="IPR009003">
    <property type="entry name" value="Peptidase_S1_PA"/>
</dbReference>
<feature type="signal peptide" evidence="8">
    <location>
        <begin position="1"/>
        <end position="16"/>
    </location>
</feature>
<gene>
    <name evidence="11" type="primary">LOC112044657</name>
</gene>
<comment type="domain">
    <text evidence="8">The clip domain consists of 35-55 residues which are 'knitted' together usually by 3 conserved disulfide bonds forming a clip-like compact structure.</text>
</comment>
<dbReference type="PANTHER" id="PTHR24258">
    <property type="entry name" value="SERINE PROTEASE-RELATED"/>
    <property type="match status" value="1"/>
</dbReference>
<dbReference type="PROSITE" id="PS00135">
    <property type="entry name" value="TRYPSIN_SER"/>
    <property type="match status" value="1"/>
</dbReference>
<keyword evidence="1 7" id="KW-0645">Protease</keyword>
<sequence length="385" mass="42489">MATLKFLLFIFVLTSSGNLFTSAHTRSCFDCVPISSCETALNIARRLRDGTLSNESRQVYSKSICGIHNGMPKVCCSDYSAIPMEVRTTLLRAADSIENEPTSADAIENHRNVGLLPTSCGDSDVARIVNGKEAKLYELPWMVLIAYNTRAGTDFRCGGSIINSRYILTAAHCVIANGMYTKIAYARIGELDYNNEADCQGYGNNVICETNIQDIRVEKIIPHENYNEHEATADIALLRLNETITMYKNAAPICLPLYADLRDINLDGYNGTVAGWGITEKHSYSSKLMKVQIPIKTGANCNSYFNQYTQKVHIEKTLCAGAIDKDSCDGDSGGPLMVLSDFNGSLRLVQYGIVSFGPRTCGSEYPGVYTDVSKYMDWILDNIKE</sequence>
<reference evidence="11" key="1">
    <citation type="submission" date="2025-08" db="UniProtKB">
        <authorList>
            <consortium name="RefSeq"/>
        </authorList>
    </citation>
    <scope>IDENTIFICATION</scope>
</reference>
<dbReference type="Pfam" id="PF00089">
    <property type="entry name" value="Trypsin"/>
    <property type="match status" value="1"/>
</dbReference>
<dbReference type="GO" id="GO:0004252">
    <property type="term" value="F:serine-type endopeptidase activity"/>
    <property type="evidence" value="ECO:0007669"/>
    <property type="project" value="InterPro"/>
</dbReference>
<dbReference type="AlphaFoldDB" id="A0A6J1MLC3"/>
<dbReference type="InterPro" id="IPR033116">
    <property type="entry name" value="TRYPSIN_SER"/>
</dbReference>
<name>A0A6J1MLC3_BICAN</name>
<dbReference type="GO" id="GO:0006508">
    <property type="term" value="P:proteolysis"/>
    <property type="evidence" value="ECO:0007669"/>
    <property type="project" value="UniProtKB-KW"/>
</dbReference>
<evidence type="ECO:0000256" key="4">
    <source>
        <dbReference type="ARBA" id="ARBA00022825"/>
    </source>
</evidence>
<evidence type="ECO:0000256" key="2">
    <source>
        <dbReference type="ARBA" id="ARBA00022729"/>
    </source>
</evidence>
<dbReference type="InterPro" id="IPR038565">
    <property type="entry name" value="CLIP_sf"/>
</dbReference>
<protein>
    <recommendedName>
        <fullName evidence="8">CLIP domain-containing serine protease</fullName>
        <ecNumber evidence="7">3.4.21.-</ecNumber>
    </recommendedName>
</protein>
<dbReference type="KEGG" id="bany:112044657"/>
<evidence type="ECO:0000256" key="1">
    <source>
        <dbReference type="ARBA" id="ARBA00022670"/>
    </source>
</evidence>
<keyword evidence="4 7" id="KW-0720">Serine protease</keyword>
<feature type="domain" description="Peptidase S1" evidence="9">
    <location>
        <begin position="128"/>
        <end position="384"/>
    </location>
</feature>
<dbReference type="CDD" id="cd00190">
    <property type="entry name" value="Tryp_SPc"/>
    <property type="match status" value="1"/>
</dbReference>
<feature type="chain" id="PRO_5044990349" description="CLIP domain-containing serine protease" evidence="8">
    <location>
        <begin position="17"/>
        <end position="385"/>
    </location>
</feature>
<keyword evidence="10" id="KW-1185">Reference proteome</keyword>
<dbReference type="Proteomes" id="UP001652582">
    <property type="component" value="Chromosome 17"/>
</dbReference>
<dbReference type="InterPro" id="IPR043504">
    <property type="entry name" value="Peptidase_S1_PA_chymotrypsin"/>
</dbReference>
<keyword evidence="2 8" id="KW-0732">Signal</keyword>
<dbReference type="SMART" id="SM00020">
    <property type="entry name" value="Tryp_SPc"/>
    <property type="match status" value="1"/>
</dbReference>
<dbReference type="SUPFAM" id="SSF50494">
    <property type="entry name" value="Trypsin-like serine proteases"/>
    <property type="match status" value="1"/>
</dbReference>
<organism evidence="10 11">
    <name type="scientific">Bicyclus anynana</name>
    <name type="common">Squinting bush brown butterfly</name>
    <dbReference type="NCBI Taxonomy" id="110368"/>
    <lineage>
        <taxon>Eukaryota</taxon>
        <taxon>Metazoa</taxon>
        <taxon>Ecdysozoa</taxon>
        <taxon>Arthropoda</taxon>
        <taxon>Hexapoda</taxon>
        <taxon>Insecta</taxon>
        <taxon>Pterygota</taxon>
        <taxon>Neoptera</taxon>
        <taxon>Endopterygota</taxon>
        <taxon>Lepidoptera</taxon>
        <taxon>Glossata</taxon>
        <taxon>Ditrysia</taxon>
        <taxon>Papilionoidea</taxon>
        <taxon>Nymphalidae</taxon>
        <taxon>Satyrinae</taxon>
        <taxon>Satyrini</taxon>
        <taxon>Mycalesina</taxon>
        <taxon>Bicyclus</taxon>
    </lineage>
</organism>
<dbReference type="InterPro" id="IPR022700">
    <property type="entry name" value="CLIP"/>
</dbReference>
<evidence type="ECO:0000256" key="7">
    <source>
        <dbReference type="RuleBase" id="RU363034"/>
    </source>
</evidence>
<evidence type="ECO:0000256" key="8">
    <source>
        <dbReference type="RuleBase" id="RU366078"/>
    </source>
</evidence>
<proteinExistence type="inferred from homology"/>
<dbReference type="PANTHER" id="PTHR24258:SF144">
    <property type="entry name" value="GH14088P"/>
    <property type="match status" value="1"/>
</dbReference>
<dbReference type="PRINTS" id="PR00722">
    <property type="entry name" value="CHYMOTRYPSIN"/>
</dbReference>
<dbReference type="PROSITE" id="PS00134">
    <property type="entry name" value="TRYPSIN_HIS"/>
    <property type="match status" value="1"/>
</dbReference>
<evidence type="ECO:0000313" key="11">
    <source>
        <dbReference type="RefSeq" id="XP_023936330.2"/>
    </source>
</evidence>
<dbReference type="PROSITE" id="PS50240">
    <property type="entry name" value="TRYPSIN_DOM"/>
    <property type="match status" value="1"/>
</dbReference>
<comment type="similarity">
    <text evidence="6 8">Belongs to the peptidase S1 family. CLIP subfamily.</text>
</comment>
<evidence type="ECO:0000256" key="6">
    <source>
        <dbReference type="ARBA" id="ARBA00024195"/>
    </source>
</evidence>
<dbReference type="RefSeq" id="XP_023936330.2">
    <property type="nucleotide sequence ID" value="XM_024080562.2"/>
</dbReference>
<evidence type="ECO:0000256" key="5">
    <source>
        <dbReference type="ARBA" id="ARBA00023157"/>
    </source>
</evidence>
<dbReference type="InterPro" id="IPR001314">
    <property type="entry name" value="Peptidase_S1A"/>
</dbReference>
<keyword evidence="8" id="KW-0964">Secreted</keyword>
<dbReference type="OrthoDB" id="547031at2759"/>
<evidence type="ECO:0000313" key="10">
    <source>
        <dbReference type="Proteomes" id="UP001652582"/>
    </source>
</evidence>
<evidence type="ECO:0000259" key="9">
    <source>
        <dbReference type="PROSITE" id="PS50240"/>
    </source>
</evidence>